<dbReference type="RefSeq" id="WP_025300882.1">
    <property type="nucleotide sequence ID" value="NZ_CP006745.1"/>
</dbReference>
<protein>
    <recommendedName>
        <fullName evidence="2">Organic solvent tolerance-like N-terminal domain-containing protein</fullName>
    </recommendedName>
</protein>
<dbReference type="GO" id="GO:0015920">
    <property type="term" value="P:lipopolysaccharide transport"/>
    <property type="evidence" value="ECO:0007669"/>
    <property type="project" value="TreeGrafter"/>
</dbReference>
<sequence>MAYITEIFIAVLLLAFNVNWLTPSAQSQQPENKDEVRIEADDIIEWNRDKKLYIARGNVKAVRDVFTISADTLTALYRSKNSNKSEIYRLEAFGNVIITSTENQAIAQHAVYNIDKQVITLTGNNLIFKNRVYTITAHKSFQYLKSCRLAIAHGTASFSQNKQTIKADTLTAYFGYTPSRDNQIKELKAIGNVVIITPQELIRGNEGRYDVLNKVARMQGNVRVSRGRNQINGEQAQINLNTGISYILPSLKSGGRVQGLLSE</sequence>
<evidence type="ECO:0000313" key="3">
    <source>
        <dbReference type="EMBL" id="AHC74008.1"/>
    </source>
</evidence>
<dbReference type="GO" id="GO:0017089">
    <property type="term" value="F:glycolipid transfer activity"/>
    <property type="evidence" value="ECO:0007669"/>
    <property type="project" value="TreeGrafter"/>
</dbReference>
<proteinExistence type="predicted"/>
<keyword evidence="4" id="KW-1185">Reference proteome</keyword>
<dbReference type="PANTHER" id="PTHR36504">
    <property type="entry name" value="LIPOPOLYSACCHARIDE EXPORT SYSTEM PROTEIN LPTA"/>
    <property type="match status" value="1"/>
</dbReference>
<dbReference type="InterPro" id="IPR005653">
    <property type="entry name" value="OstA-like_N"/>
</dbReference>
<dbReference type="STRING" id="1401328.P856_808"/>
<accession>V9TWC0</accession>
<evidence type="ECO:0000313" key="4">
    <source>
        <dbReference type="Proteomes" id="UP000018700"/>
    </source>
</evidence>
<dbReference type="PANTHER" id="PTHR36504:SF1">
    <property type="entry name" value="LIPOPOLYSACCHARIDE EXPORT SYSTEM PROTEIN LPTA"/>
    <property type="match status" value="1"/>
</dbReference>
<feature type="domain" description="Organic solvent tolerance-like N-terminal" evidence="2">
    <location>
        <begin position="140"/>
        <end position="243"/>
    </location>
</feature>
<keyword evidence="1" id="KW-0732">Signal</keyword>
<dbReference type="KEGG" id="efk:P856_808"/>
<dbReference type="OrthoDB" id="8450043at2"/>
<dbReference type="EMBL" id="CP006745">
    <property type="protein sequence ID" value="AHC74008.1"/>
    <property type="molecule type" value="Genomic_DNA"/>
</dbReference>
<dbReference type="GO" id="GO:0030288">
    <property type="term" value="C:outer membrane-bounded periplasmic space"/>
    <property type="evidence" value="ECO:0007669"/>
    <property type="project" value="TreeGrafter"/>
</dbReference>
<dbReference type="GO" id="GO:0009279">
    <property type="term" value="C:cell outer membrane"/>
    <property type="evidence" value="ECO:0007669"/>
    <property type="project" value="TreeGrafter"/>
</dbReference>
<dbReference type="Gene3D" id="2.60.450.10">
    <property type="entry name" value="Lipopolysaccharide (LPS) transport protein A like domain"/>
    <property type="match status" value="1"/>
</dbReference>
<gene>
    <name evidence="3" type="ORF">P856_808</name>
</gene>
<feature type="domain" description="Organic solvent tolerance-like N-terminal" evidence="2">
    <location>
        <begin position="38"/>
        <end position="127"/>
    </location>
</feature>
<dbReference type="eggNOG" id="COG1934">
    <property type="taxonomic scope" value="Bacteria"/>
</dbReference>
<organism evidence="3 4">
    <name type="scientific">Candidatus Endolissoclinum faulkneri L5</name>
    <dbReference type="NCBI Taxonomy" id="1401328"/>
    <lineage>
        <taxon>Bacteria</taxon>
        <taxon>Pseudomonadati</taxon>
        <taxon>Pseudomonadota</taxon>
        <taxon>Alphaproteobacteria</taxon>
        <taxon>Rhodospirillales</taxon>
        <taxon>Rhodospirillaceae</taxon>
        <taxon>Candidatus Endolissoclinum</taxon>
    </lineage>
</organism>
<dbReference type="AlphaFoldDB" id="V9TWC0"/>
<reference evidence="3 4" key="1">
    <citation type="journal article" date="2013" name="PLoS ONE">
        <title>Bacterial endosymbiosis in a chordate host: long-term co-evolution and conservation of secondary metabolism.</title>
        <authorList>
            <person name="Kwan J.C."/>
            <person name="Schmidt E.W."/>
        </authorList>
    </citation>
    <scope>NUCLEOTIDE SEQUENCE [LARGE SCALE GENOMIC DNA]</scope>
    <source>
        <strain evidence="4">faulkneri L5</strain>
    </source>
</reference>
<evidence type="ECO:0000256" key="1">
    <source>
        <dbReference type="ARBA" id="ARBA00022729"/>
    </source>
</evidence>
<dbReference type="Proteomes" id="UP000018700">
    <property type="component" value="Chromosome"/>
</dbReference>
<dbReference type="InterPro" id="IPR052037">
    <property type="entry name" value="LPS_export_LptA"/>
</dbReference>
<dbReference type="Pfam" id="PF03968">
    <property type="entry name" value="LptD_N"/>
    <property type="match status" value="2"/>
</dbReference>
<dbReference type="HOGENOM" id="CLU_043785_0_0_5"/>
<dbReference type="eggNOG" id="COG1452">
    <property type="taxonomic scope" value="Bacteria"/>
</dbReference>
<name>V9TWC0_9PROT</name>
<evidence type="ECO:0000259" key="2">
    <source>
        <dbReference type="Pfam" id="PF03968"/>
    </source>
</evidence>